<dbReference type="PANTHER" id="PTHR43591">
    <property type="entry name" value="METHYLTRANSFERASE"/>
    <property type="match status" value="1"/>
</dbReference>
<gene>
    <name evidence="1" type="ORF">EMCG_05346</name>
</gene>
<dbReference type="PANTHER" id="PTHR43591:SF31">
    <property type="entry name" value="LAEA-LIKE, PUTATIVE (AFU_ORTHOLOGUE AFUA_8G01930)-RELATED"/>
    <property type="match status" value="1"/>
</dbReference>
<reference evidence="2" key="1">
    <citation type="journal article" date="2015" name="PLoS Genet.">
        <title>The dynamic genome and transcriptome of the human fungal pathogen Blastomyces and close relative Emmonsia.</title>
        <authorList>
            <person name="Munoz J.F."/>
            <person name="Gauthier G.M."/>
            <person name="Desjardins C.A."/>
            <person name="Gallo J.E."/>
            <person name="Holder J."/>
            <person name="Sullivan T.D."/>
            <person name="Marty A.J."/>
            <person name="Carmen J.C."/>
            <person name="Chen Z."/>
            <person name="Ding L."/>
            <person name="Gujja S."/>
            <person name="Magrini V."/>
            <person name="Misas E."/>
            <person name="Mitreva M."/>
            <person name="Priest M."/>
            <person name="Saif S."/>
            <person name="Whiston E.A."/>
            <person name="Young S."/>
            <person name="Zeng Q."/>
            <person name="Goldman W.E."/>
            <person name="Mardis E.R."/>
            <person name="Taylor J.W."/>
            <person name="McEwen J.G."/>
            <person name="Clay O.K."/>
            <person name="Klein B.S."/>
            <person name="Cuomo C.A."/>
        </authorList>
    </citation>
    <scope>NUCLEOTIDE SEQUENCE [LARGE SCALE GENOMIC DNA]</scope>
    <source>
        <strain evidence="2">UAMH 3008</strain>
    </source>
</reference>
<dbReference type="SUPFAM" id="SSF53335">
    <property type="entry name" value="S-adenosyl-L-methionine-dependent methyltransferases"/>
    <property type="match status" value="1"/>
</dbReference>
<dbReference type="OrthoDB" id="2013972at2759"/>
<sequence length="315" mass="36386">MAQNKTTNVAVPIEIGDTIAGEDSAYEESYENGRRYHSLHEGAYILPNDEAEQSRMDLEHHIYRMIIGGELYLAPIKRNPKRVLDFGTGNGNWAVDFADQHPESKVIGCDLSPIQPKWAPPNCSFEIDDVENEWLYKPSEAFTFIHSRDMAGSIKDFDKLFAQAFKHLQPGGYLEMQSFEVELYSDDDTLKKAQNALQWKNLLIEASNKFGKPLNVEGTWREKMTKAGFVDITNEEYKAPFSPWPKEEKLKQIGRYEQFHLDTVLEAYTLALFTRVLKWDKKEIDILLEGVKNNLKDRSNHIYGKMHFIYGRKPE</sequence>
<dbReference type="Gene3D" id="3.40.50.150">
    <property type="entry name" value="Vaccinia Virus protein VP39"/>
    <property type="match status" value="1"/>
</dbReference>
<protein>
    <recommendedName>
        <fullName evidence="3">Methyltransferase</fullName>
    </recommendedName>
</protein>
<dbReference type="Proteomes" id="UP000034164">
    <property type="component" value="Unassembled WGS sequence"/>
</dbReference>
<dbReference type="CDD" id="cd02440">
    <property type="entry name" value="AdoMet_MTases"/>
    <property type="match status" value="1"/>
</dbReference>
<dbReference type="VEuPathDB" id="FungiDB:EMCG_05346"/>
<comment type="caution">
    <text evidence="1">The sequence shown here is derived from an EMBL/GenBank/DDBJ whole genome shotgun (WGS) entry which is preliminary data.</text>
</comment>
<dbReference type="InterPro" id="IPR029063">
    <property type="entry name" value="SAM-dependent_MTases_sf"/>
</dbReference>
<evidence type="ECO:0008006" key="3">
    <source>
        <dbReference type="Google" id="ProtNLM"/>
    </source>
</evidence>
<accession>A0A0G2HP22</accession>
<evidence type="ECO:0000313" key="1">
    <source>
        <dbReference type="EMBL" id="KKZ59817.1"/>
    </source>
</evidence>
<dbReference type="AlphaFoldDB" id="A0A0G2HP22"/>
<dbReference type="Pfam" id="PF13489">
    <property type="entry name" value="Methyltransf_23"/>
    <property type="match status" value="1"/>
</dbReference>
<name>A0A0G2HP22_9EURO</name>
<dbReference type="EMBL" id="LCZI01001656">
    <property type="protein sequence ID" value="KKZ59817.1"/>
    <property type="molecule type" value="Genomic_DNA"/>
</dbReference>
<dbReference type="GO" id="GO:0008168">
    <property type="term" value="F:methyltransferase activity"/>
    <property type="evidence" value="ECO:0007669"/>
    <property type="project" value="TreeGrafter"/>
</dbReference>
<organism evidence="1 2">
    <name type="scientific">[Emmonsia] crescens</name>
    <dbReference type="NCBI Taxonomy" id="73230"/>
    <lineage>
        <taxon>Eukaryota</taxon>
        <taxon>Fungi</taxon>
        <taxon>Dikarya</taxon>
        <taxon>Ascomycota</taxon>
        <taxon>Pezizomycotina</taxon>
        <taxon>Eurotiomycetes</taxon>
        <taxon>Eurotiomycetidae</taxon>
        <taxon>Onygenales</taxon>
        <taxon>Ajellomycetaceae</taxon>
        <taxon>Emergomyces</taxon>
    </lineage>
</organism>
<proteinExistence type="predicted"/>
<evidence type="ECO:0000313" key="2">
    <source>
        <dbReference type="Proteomes" id="UP000034164"/>
    </source>
</evidence>